<name>A0A9P4YQ73_9HYPO</name>
<organism evidence="1 2">
    <name type="scientific">Geosmithia morbida</name>
    <dbReference type="NCBI Taxonomy" id="1094350"/>
    <lineage>
        <taxon>Eukaryota</taxon>
        <taxon>Fungi</taxon>
        <taxon>Dikarya</taxon>
        <taxon>Ascomycota</taxon>
        <taxon>Pezizomycotina</taxon>
        <taxon>Sordariomycetes</taxon>
        <taxon>Hypocreomycetidae</taxon>
        <taxon>Hypocreales</taxon>
        <taxon>Bionectriaceae</taxon>
        <taxon>Geosmithia</taxon>
    </lineage>
</organism>
<comment type="caution">
    <text evidence="1">The sequence shown here is derived from an EMBL/GenBank/DDBJ whole genome shotgun (WGS) entry which is preliminary data.</text>
</comment>
<dbReference type="GeneID" id="55970663"/>
<protein>
    <submittedName>
        <fullName evidence="1">Uncharacterized protein</fullName>
    </submittedName>
</protein>
<evidence type="ECO:0000313" key="1">
    <source>
        <dbReference type="EMBL" id="KAF4119769.1"/>
    </source>
</evidence>
<dbReference type="AlphaFoldDB" id="A0A9P4YQ73"/>
<dbReference type="Proteomes" id="UP000749293">
    <property type="component" value="Unassembled WGS sequence"/>
</dbReference>
<keyword evidence="2" id="KW-1185">Reference proteome</keyword>
<dbReference type="EMBL" id="JAANYQ010000021">
    <property type="protein sequence ID" value="KAF4119769.1"/>
    <property type="molecule type" value="Genomic_DNA"/>
</dbReference>
<accession>A0A9P4YQ73</accession>
<evidence type="ECO:0000313" key="2">
    <source>
        <dbReference type="Proteomes" id="UP000749293"/>
    </source>
</evidence>
<proteinExistence type="predicted"/>
<sequence>MRLSLLLPSASLLPLLPRPPADSTRRLRSSLPDV</sequence>
<dbReference type="RefSeq" id="XP_035318421.1">
    <property type="nucleotide sequence ID" value="XM_035466410.1"/>
</dbReference>
<reference evidence="1" key="1">
    <citation type="submission" date="2020-03" db="EMBL/GenBank/DDBJ databases">
        <title>Site-based positive gene gene selection in Geosmithia morbida across the United States reveals a broad range of putative effectors and factors for local host and environmental adapation.</title>
        <authorList>
            <person name="Onufrak A."/>
            <person name="Murdoch R.W."/>
            <person name="Gazis R."/>
            <person name="Huff M."/>
            <person name="Staton M."/>
            <person name="Klingeman W."/>
            <person name="Hadziabdic D."/>
        </authorList>
    </citation>
    <scope>NUCLEOTIDE SEQUENCE</scope>
    <source>
        <strain evidence="1">1262</strain>
    </source>
</reference>
<gene>
    <name evidence="1" type="ORF">GMORB2_4435</name>
</gene>